<feature type="transmembrane region" description="Helical" evidence="9">
    <location>
        <begin position="55"/>
        <end position="76"/>
    </location>
</feature>
<keyword evidence="2" id="KW-0813">Transport</keyword>
<feature type="transmembrane region" description="Helical" evidence="9">
    <location>
        <begin position="88"/>
        <end position="112"/>
    </location>
</feature>
<keyword evidence="8 9" id="KW-0472">Membrane</keyword>
<gene>
    <name evidence="11" type="ORF">QYE77_11310</name>
</gene>
<dbReference type="Proteomes" id="UP001254165">
    <property type="component" value="Unassembled WGS sequence"/>
</dbReference>
<evidence type="ECO:0000256" key="1">
    <source>
        <dbReference type="ARBA" id="ARBA00004651"/>
    </source>
</evidence>
<reference evidence="11 12" key="1">
    <citation type="submission" date="2023-07" db="EMBL/GenBank/DDBJ databases">
        <title>Novel species of Thermanaerothrix with wide hydrolytic capabilities.</title>
        <authorList>
            <person name="Zayulina K.S."/>
            <person name="Podosokorskaya O.A."/>
            <person name="Elcheninov A.G."/>
        </authorList>
    </citation>
    <scope>NUCLEOTIDE SEQUENCE [LARGE SCALE GENOMIC DNA]</scope>
    <source>
        <strain evidence="11 12">4228-RoL</strain>
    </source>
</reference>
<feature type="transmembrane region" description="Helical" evidence="9">
    <location>
        <begin position="296"/>
        <end position="320"/>
    </location>
</feature>
<dbReference type="RefSeq" id="WP_315625513.1">
    <property type="nucleotide sequence ID" value="NZ_JAUHMF010000002.1"/>
</dbReference>
<dbReference type="PANTHER" id="PTHR32507:SF7">
    <property type="entry name" value="K(+)_H(+) ANTIPORTER NHAP2"/>
    <property type="match status" value="1"/>
</dbReference>
<comment type="caution">
    <text evidence="11">The sequence shown here is derived from an EMBL/GenBank/DDBJ whole genome shotgun (WGS) entry which is preliminary data.</text>
</comment>
<dbReference type="Gene3D" id="1.20.1530.20">
    <property type="match status" value="1"/>
</dbReference>
<feature type="transmembrane region" description="Helical" evidence="9">
    <location>
        <begin position="6"/>
        <end position="23"/>
    </location>
</feature>
<evidence type="ECO:0000313" key="12">
    <source>
        <dbReference type="Proteomes" id="UP001254165"/>
    </source>
</evidence>
<evidence type="ECO:0000256" key="5">
    <source>
        <dbReference type="ARBA" id="ARBA00022692"/>
    </source>
</evidence>
<accession>A0ABU3NPT2</accession>
<name>A0ABU3NPT2_9CHLR</name>
<dbReference type="NCBIfam" id="NF003715">
    <property type="entry name" value="PRK05326.1-2"/>
    <property type="match status" value="1"/>
</dbReference>
<feature type="transmembrane region" description="Helical" evidence="9">
    <location>
        <begin position="364"/>
        <end position="387"/>
    </location>
</feature>
<dbReference type="Pfam" id="PF00999">
    <property type="entry name" value="Na_H_Exchanger"/>
    <property type="match status" value="1"/>
</dbReference>
<dbReference type="NCBIfam" id="NF003716">
    <property type="entry name" value="PRK05326.1-3"/>
    <property type="match status" value="1"/>
</dbReference>
<feature type="transmembrane region" description="Helical" evidence="9">
    <location>
        <begin position="30"/>
        <end position="49"/>
    </location>
</feature>
<evidence type="ECO:0000256" key="3">
    <source>
        <dbReference type="ARBA" id="ARBA00022449"/>
    </source>
</evidence>
<dbReference type="EMBL" id="JAUHMF010000002">
    <property type="protein sequence ID" value="MDT8898850.1"/>
    <property type="molecule type" value="Genomic_DNA"/>
</dbReference>
<feature type="domain" description="RCK C-terminal" evidence="10">
    <location>
        <begin position="401"/>
        <end position="482"/>
    </location>
</feature>
<dbReference type="SUPFAM" id="SSF116726">
    <property type="entry name" value="TrkA C-terminal domain-like"/>
    <property type="match status" value="1"/>
</dbReference>
<organism evidence="11 12">
    <name type="scientific">Thermanaerothrix solaris</name>
    <dbReference type="NCBI Taxonomy" id="3058434"/>
    <lineage>
        <taxon>Bacteria</taxon>
        <taxon>Bacillati</taxon>
        <taxon>Chloroflexota</taxon>
        <taxon>Anaerolineae</taxon>
        <taxon>Anaerolineales</taxon>
        <taxon>Anaerolineaceae</taxon>
        <taxon>Thermanaerothrix</taxon>
    </lineage>
</organism>
<dbReference type="InterPro" id="IPR036721">
    <property type="entry name" value="RCK_C_sf"/>
</dbReference>
<sequence>MNEWIMIGVALLLLTSVLVSKISDRFGVPALLLFLILGMLAGSDGPGGIYFDDPALAQTIGVVALVLILFSGGLDTEWTQVKPVLKEGILLATLGVLMTAVVLGICATPLINLTWKEGLLLGAIVSSTDAAAVFSVLRSRGISLKGKLKPLLELESGSNDPMAIFLTLGLIQWLTQPSTSLGDWLVLFVRQMGIGAILGYGMGKAIGFLINRLRLGYEGLYPVLTLASVFLTFGLTSVLGGSGFLAVYLAGIVLGQQDFIHKRSLMRFHDGLAWLMQITMFLTLGLLVFPSRLVPIAGIGMVIALILMFLARPVGVLISLLPSGLSWREKMFVSWVGLRGAVPIILATFPLLARVPHADLIFNVIFFVVLTSVLLQGTSIPMVARWLGLDTPAQPRRAYPIEFTPMHGIEGELKELTLPADSPAVGKAIVELGLPPEFLIVLIARGKAFIIPSGGTVLQGGDTLLVLTDRPSLEQACARLGLKGNAGARADAPD</sequence>
<proteinExistence type="predicted"/>
<evidence type="ECO:0000256" key="6">
    <source>
        <dbReference type="ARBA" id="ARBA00022989"/>
    </source>
</evidence>
<dbReference type="PROSITE" id="PS51202">
    <property type="entry name" value="RCK_C"/>
    <property type="match status" value="1"/>
</dbReference>
<evidence type="ECO:0000256" key="7">
    <source>
        <dbReference type="ARBA" id="ARBA00023065"/>
    </source>
</evidence>
<keyword evidence="5 9" id="KW-0812">Transmembrane</keyword>
<evidence type="ECO:0000313" key="11">
    <source>
        <dbReference type="EMBL" id="MDT8898850.1"/>
    </source>
</evidence>
<feature type="transmembrane region" description="Helical" evidence="9">
    <location>
        <begin position="332"/>
        <end position="352"/>
    </location>
</feature>
<dbReference type="InterPro" id="IPR038770">
    <property type="entry name" value="Na+/solute_symporter_sf"/>
</dbReference>
<protein>
    <submittedName>
        <fullName evidence="11">Potassium/proton antiporter</fullName>
    </submittedName>
</protein>
<dbReference type="InterPro" id="IPR006037">
    <property type="entry name" value="RCK_C"/>
</dbReference>
<feature type="transmembrane region" description="Helical" evidence="9">
    <location>
        <begin position="241"/>
        <end position="260"/>
    </location>
</feature>
<keyword evidence="3" id="KW-0050">Antiport</keyword>
<keyword evidence="7" id="KW-0406">Ion transport</keyword>
<dbReference type="InterPro" id="IPR006153">
    <property type="entry name" value="Cation/H_exchanger_TM"/>
</dbReference>
<keyword evidence="6 9" id="KW-1133">Transmembrane helix</keyword>
<keyword evidence="4" id="KW-1003">Cell membrane</keyword>
<keyword evidence="12" id="KW-1185">Reference proteome</keyword>
<dbReference type="Pfam" id="PF02080">
    <property type="entry name" value="TrkA_C"/>
    <property type="match status" value="1"/>
</dbReference>
<comment type="subcellular location">
    <subcellularLocation>
        <location evidence="1">Cell membrane</location>
        <topology evidence="1">Multi-pass membrane protein</topology>
    </subcellularLocation>
</comment>
<evidence type="ECO:0000256" key="4">
    <source>
        <dbReference type="ARBA" id="ARBA00022475"/>
    </source>
</evidence>
<dbReference type="Gene3D" id="3.30.70.1450">
    <property type="entry name" value="Regulator of K+ conductance, C-terminal domain"/>
    <property type="match status" value="1"/>
</dbReference>
<feature type="transmembrane region" description="Helical" evidence="9">
    <location>
        <begin position="272"/>
        <end position="290"/>
    </location>
</feature>
<evidence type="ECO:0000256" key="9">
    <source>
        <dbReference type="SAM" id="Phobius"/>
    </source>
</evidence>
<feature type="transmembrane region" description="Helical" evidence="9">
    <location>
        <begin position="181"/>
        <end position="203"/>
    </location>
</feature>
<dbReference type="PANTHER" id="PTHR32507">
    <property type="entry name" value="NA(+)/H(+) ANTIPORTER 1"/>
    <property type="match status" value="1"/>
</dbReference>
<evidence type="ECO:0000259" key="10">
    <source>
        <dbReference type="PROSITE" id="PS51202"/>
    </source>
</evidence>
<evidence type="ECO:0000256" key="2">
    <source>
        <dbReference type="ARBA" id="ARBA00022448"/>
    </source>
</evidence>
<evidence type="ECO:0000256" key="8">
    <source>
        <dbReference type="ARBA" id="ARBA00023136"/>
    </source>
</evidence>